<evidence type="ECO:0000313" key="9">
    <source>
        <dbReference type="EMBL" id="GAA0740373.1"/>
    </source>
</evidence>
<evidence type="ECO:0000256" key="2">
    <source>
        <dbReference type="ARBA" id="ARBA00012150"/>
    </source>
</evidence>
<dbReference type="InterPro" id="IPR020456">
    <property type="entry name" value="Acylphosphatase"/>
</dbReference>
<feature type="domain" description="Acylphosphatase-like" evidence="8">
    <location>
        <begin position="3"/>
        <end position="90"/>
    </location>
</feature>
<evidence type="ECO:0000256" key="3">
    <source>
        <dbReference type="ARBA" id="ARBA00015991"/>
    </source>
</evidence>
<keyword evidence="5 6" id="KW-0378">Hydrolase</keyword>
<dbReference type="PROSITE" id="PS51160">
    <property type="entry name" value="ACYLPHOSPHATASE_3"/>
    <property type="match status" value="1"/>
</dbReference>
<evidence type="ECO:0000256" key="1">
    <source>
        <dbReference type="ARBA" id="ARBA00005614"/>
    </source>
</evidence>
<dbReference type="InterPro" id="IPR036046">
    <property type="entry name" value="Acylphosphatase-like_dom_sf"/>
</dbReference>
<sequence length="91" mass="10588">MNRYLVNVYGKVQGVGFRYFTYYIAKSYKLTGWVKNCDDGSVAIEIQGKGTDIEKFLTKIRIGTPFSKVKKVDVIKIDIDKKEKKFNLTYY</sequence>
<name>A0ABN1JI95_9CLOT</name>
<comment type="catalytic activity">
    <reaction evidence="4 5 6">
        <text>an acyl phosphate + H2O = a carboxylate + phosphate + H(+)</text>
        <dbReference type="Rhea" id="RHEA:14965"/>
        <dbReference type="ChEBI" id="CHEBI:15377"/>
        <dbReference type="ChEBI" id="CHEBI:15378"/>
        <dbReference type="ChEBI" id="CHEBI:29067"/>
        <dbReference type="ChEBI" id="CHEBI:43474"/>
        <dbReference type="ChEBI" id="CHEBI:59918"/>
        <dbReference type="EC" id="3.6.1.7"/>
    </reaction>
</comment>
<dbReference type="PANTHER" id="PTHR47268:SF4">
    <property type="entry name" value="ACYLPHOSPHATASE"/>
    <property type="match status" value="1"/>
</dbReference>
<dbReference type="RefSeq" id="WP_343761352.1">
    <property type="nucleotide sequence ID" value="NZ_BAAACG010000009.1"/>
</dbReference>
<evidence type="ECO:0000256" key="4">
    <source>
        <dbReference type="ARBA" id="ARBA00047645"/>
    </source>
</evidence>
<dbReference type="PRINTS" id="PR00112">
    <property type="entry name" value="ACYLPHPHTASE"/>
</dbReference>
<proteinExistence type="inferred from homology"/>
<comment type="similarity">
    <text evidence="1 7">Belongs to the acylphosphatase family.</text>
</comment>
<evidence type="ECO:0000259" key="8">
    <source>
        <dbReference type="PROSITE" id="PS51160"/>
    </source>
</evidence>
<dbReference type="EC" id="3.6.1.7" evidence="2 5"/>
<protein>
    <recommendedName>
        <fullName evidence="3 5">Acylphosphatase</fullName>
        <ecNumber evidence="2 5">3.6.1.7</ecNumber>
    </recommendedName>
</protein>
<dbReference type="EMBL" id="BAAACG010000009">
    <property type="protein sequence ID" value="GAA0740373.1"/>
    <property type="molecule type" value="Genomic_DNA"/>
</dbReference>
<dbReference type="SUPFAM" id="SSF54975">
    <property type="entry name" value="Acylphosphatase/BLUF domain-like"/>
    <property type="match status" value="1"/>
</dbReference>
<dbReference type="Gene3D" id="3.30.70.100">
    <property type="match status" value="1"/>
</dbReference>
<dbReference type="PANTHER" id="PTHR47268">
    <property type="entry name" value="ACYLPHOSPHATASE"/>
    <property type="match status" value="1"/>
</dbReference>
<organism evidence="9 10">
    <name type="scientific">Clostridium oceanicum</name>
    <dbReference type="NCBI Taxonomy" id="1543"/>
    <lineage>
        <taxon>Bacteria</taxon>
        <taxon>Bacillati</taxon>
        <taxon>Bacillota</taxon>
        <taxon>Clostridia</taxon>
        <taxon>Eubacteriales</taxon>
        <taxon>Clostridiaceae</taxon>
        <taxon>Clostridium</taxon>
    </lineage>
</organism>
<dbReference type="PROSITE" id="PS00150">
    <property type="entry name" value="ACYLPHOSPHATASE_1"/>
    <property type="match status" value="1"/>
</dbReference>
<dbReference type="InterPro" id="IPR017968">
    <property type="entry name" value="Acylphosphatase_CS"/>
</dbReference>
<accession>A0ABN1JI95</accession>
<dbReference type="InterPro" id="IPR001792">
    <property type="entry name" value="Acylphosphatase-like_dom"/>
</dbReference>
<keyword evidence="10" id="KW-1185">Reference proteome</keyword>
<dbReference type="Proteomes" id="UP001501510">
    <property type="component" value="Unassembled WGS sequence"/>
</dbReference>
<evidence type="ECO:0000313" key="10">
    <source>
        <dbReference type="Proteomes" id="UP001501510"/>
    </source>
</evidence>
<evidence type="ECO:0000256" key="6">
    <source>
        <dbReference type="RuleBase" id="RU000553"/>
    </source>
</evidence>
<feature type="active site" evidence="5">
    <location>
        <position position="18"/>
    </location>
</feature>
<dbReference type="PROSITE" id="PS00151">
    <property type="entry name" value="ACYLPHOSPHATASE_2"/>
    <property type="match status" value="1"/>
</dbReference>
<dbReference type="Pfam" id="PF00708">
    <property type="entry name" value="Acylphosphatase"/>
    <property type="match status" value="1"/>
</dbReference>
<feature type="active site" evidence="5">
    <location>
        <position position="36"/>
    </location>
</feature>
<evidence type="ECO:0000256" key="5">
    <source>
        <dbReference type="PROSITE-ProRule" id="PRU00520"/>
    </source>
</evidence>
<reference evidence="9 10" key="1">
    <citation type="journal article" date="2019" name="Int. J. Syst. Evol. Microbiol.">
        <title>The Global Catalogue of Microorganisms (GCM) 10K type strain sequencing project: providing services to taxonomists for standard genome sequencing and annotation.</title>
        <authorList>
            <consortium name="The Broad Institute Genomics Platform"/>
            <consortium name="The Broad Institute Genome Sequencing Center for Infectious Disease"/>
            <person name="Wu L."/>
            <person name="Ma J."/>
        </authorList>
    </citation>
    <scope>NUCLEOTIDE SEQUENCE [LARGE SCALE GENOMIC DNA]</scope>
    <source>
        <strain evidence="9 10">JCM 1407</strain>
    </source>
</reference>
<evidence type="ECO:0000256" key="7">
    <source>
        <dbReference type="RuleBase" id="RU004168"/>
    </source>
</evidence>
<gene>
    <name evidence="9" type="ORF">GCM10008906_20280</name>
</gene>
<comment type="caution">
    <text evidence="9">The sequence shown here is derived from an EMBL/GenBank/DDBJ whole genome shotgun (WGS) entry which is preliminary data.</text>
</comment>